<evidence type="ECO:0000259" key="1">
    <source>
        <dbReference type="Pfam" id="PF00117"/>
    </source>
</evidence>
<dbReference type="GO" id="GO:0016787">
    <property type="term" value="F:hydrolase activity"/>
    <property type="evidence" value="ECO:0007669"/>
    <property type="project" value="UniProtKB-KW"/>
</dbReference>
<dbReference type="Pfam" id="PF00117">
    <property type="entry name" value="GATase"/>
    <property type="match status" value="1"/>
</dbReference>
<dbReference type="InterPro" id="IPR029062">
    <property type="entry name" value="Class_I_gatase-like"/>
</dbReference>
<dbReference type="EMBL" id="JBHSGF010000001">
    <property type="protein sequence ID" value="MFC4553818.1"/>
    <property type="molecule type" value="Genomic_DNA"/>
</dbReference>
<dbReference type="RefSeq" id="WP_122823059.1">
    <property type="nucleotide sequence ID" value="NZ_CP033325.1"/>
</dbReference>
<gene>
    <name evidence="2" type="ORF">ACFO3F_01035</name>
</gene>
<evidence type="ECO:0000313" key="2">
    <source>
        <dbReference type="EMBL" id="MFC4553818.1"/>
    </source>
</evidence>
<dbReference type="PANTHER" id="PTHR42695">
    <property type="entry name" value="GLUTAMINE AMIDOTRANSFERASE YLR126C-RELATED"/>
    <property type="match status" value="1"/>
</dbReference>
<dbReference type="InterPro" id="IPR017926">
    <property type="entry name" value="GATASE"/>
</dbReference>
<keyword evidence="2" id="KW-0378">Hydrolase</keyword>
<evidence type="ECO:0000313" key="3">
    <source>
        <dbReference type="Proteomes" id="UP001595955"/>
    </source>
</evidence>
<accession>A0ABV9D677</accession>
<dbReference type="PANTHER" id="PTHR42695:SF5">
    <property type="entry name" value="GLUTAMINE AMIDOTRANSFERASE YLR126C-RELATED"/>
    <property type="match status" value="1"/>
</dbReference>
<proteinExistence type="predicted"/>
<organism evidence="2 3">
    <name type="scientific">Georgenia faecalis</name>
    <dbReference type="NCBI Taxonomy" id="2483799"/>
    <lineage>
        <taxon>Bacteria</taxon>
        <taxon>Bacillati</taxon>
        <taxon>Actinomycetota</taxon>
        <taxon>Actinomycetes</taxon>
        <taxon>Micrococcales</taxon>
        <taxon>Bogoriellaceae</taxon>
        <taxon>Georgenia</taxon>
    </lineage>
</organism>
<keyword evidence="2" id="KW-0315">Glutamine amidotransferase</keyword>
<reference evidence="3" key="1">
    <citation type="journal article" date="2019" name="Int. J. Syst. Evol. Microbiol.">
        <title>The Global Catalogue of Microorganisms (GCM) 10K type strain sequencing project: providing services to taxonomists for standard genome sequencing and annotation.</title>
        <authorList>
            <consortium name="The Broad Institute Genomics Platform"/>
            <consortium name="The Broad Institute Genome Sequencing Center for Infectious Disease"/>
            <person name="Wu L."/>
            <person name="Ma J."/>
        </authorList>
    </citation>
    <scope>NUCLEOTIDE SEQUENCE [LARGE SCALE GENOMIC DNA]</scope>
    <source>
        <strain evidence="3">JCM 3369</strain>
    </source>
</reference>
<dbReference type="InterPro" id="IPR044992">
    <property type="entry name" value="ChyE-like"/>
</dbReference>
<dbReference type="Gene3D" id="3.40.50.880">
    <property type="match status" value="1"/>
</dbReference>
<sequence>MSSATDDRPTLTVIQHGPDVPLGRFENWLDGVDLRVVEAWTGAAVPSIEEAGAGVLVLGGRMSAYDDAVAPWLPATRRLMADAVERDVPVLGICLGHQLLAAATGGLVEVAPPPGEEAGVIRVTWRDEAAADPVLGAAVRAGAEGGGTAVAVLQPSMHADAVVTLPPGATWLAYAETYPFQAFRLGSALGVQFHPEASPDLLEAWLRERDGDDADALVAAARASDGHVVAVGRAVAQAFAAVVRA</sequence>
<feature type="domain" description="Glutamine amidotransferase" evidence="1">
    <location>
        <begin position="49"/>
        <end position="200"/>
    </location>
</feature>
<protein>
    <submittedName>
        <fullName evidence="2">Type 1 glutamine amidotransferase</fullName>
        <ecNumber evidence="2">3.4.-.-</ecNumber>
    </submittedName>
</protein>
<keyword evidence="3" id="KW-1185">Reference proteome</keyword>
<dbReference type="EC" id="3.4.-.-" evidence="2"/>
<dbReference type="PROSITE" id="PS51273">
    <property type="entry name" value="GATASE_TYPE_1"/>
    <property type="match status" value="1"/>
</dbReference>
<name>A0ABV9D677_9MICO</name>
<comment type="caution">
    <text evidence="2">The sequence shown here is derived from an EMBL/GenBank/DDBJ whole genome shotgun (WGS) entry which is preliminary data.</text>
</comment>
<dbReference type="Proteomes" id="UP001595955">
    <property type="component" value="Unassembled WGS sequence"/>
</dbReference>
<dbReference type="CDD" id="cd01741">
    <property type="entry name" value="GATase1_1"/>
    <property type="match status" value="1"/>
</dbReference>
<dbReference type="SUPFAM" id="SSF52317">
    <property type="entry name" value="Class I glutamine amidotransferase-like"/>
    <property type="match status" value="1"/>
</dbReference>